<evidence type="ECO:0000313" key="2">
    <source>
        <dbReference type="EMBL" id="ODV79193.1"/>
    </source>
</evidence>
<dbReference type="OrthoDB" id="4019919at2759"/>
<dbReference type="EMBL" id="KV453912">
    <property type="protein sequence ID" value="ODV79193.1"/>
    <property type="molecule type" value="Genomic_DNA"/>
</dbReference>
<feature type="compositionally biased region" description="Polar residues" evidence="1">
    <location>
        <begin position="188"/>
        <end position="201"/>
    </location>
</feature>
<name>A0A1E4SI64_9ASCO</name>
<dbReference type="GeneID" id="30980337"/>
<evidence type="ECO:0000256" key="1">
    <source>
        <dbReference type="SAM" id="MobiDB-lite"/>
    </source>
</evidence>
<feature type="region of interest" description="Disordered" evidence="1">
    <location>
        <begin position="178"/>
        <end position="246"/>
    </location>
</feature>
<accession>A0A1E4SI64</accession>
<dbReference type="AlphaFoldDB" id="A0A1E4SI64"/>
<reference evidence="3" key="1">
    <citation type="submission" date="2016-05" db="EMBL/GenBank/DDBJ databases">
        <title>Comparative genomics of biotechnologically important yeasts.</title>
        <authorList>
            <consortium name="DOE Joint Genome Institute"/>
            <person name="Riley R."/>
            <person name="Haridas S."/>
            <person name="Wolfe K.H."/>
            <person name="Lopes M.R."/>
            <person name="Hittinger C.T."/>
            <person name="Goker M."/>
            <person name="Salamov A."/>
            <person name="Wisecaver J."/>
            <person name="Long T.M."/>
            <person name="Aerts A.L."/>
            <person name="Barry K."/>
            <person name="Choi C."/>
            <person name="Clum A."/>
            <person name="Coughlan A.Y."/>
            <person name="Deshpande S."/>
            <person name="Douglass A.P."/>
            <person name="Hanson S.J."/>
            <person name="Klenk H.-P."/>
            <person name="Labutti K."/>
            <person name="Lapidus A."/>
            <person name="Lindquist E."/>
            <person name="Lipzen A."/>
            <person name="Meier-Kolthoff J.P."/>
            <person name="Ohm R.A."/>
            <person name="Otillar R.P."/>
            <person name="Pangilinan J."/>
            <person name="Peng Y."/>
            <person name="Rokas A."/>
            <person name="Rosa C.A."/>
            <person name="Scheuner C."/>
            <person name="Sibirny A.A."/>
            <person name="Slot J.C."/>
            <person name="Stielow J.B."/>
            <person name="Sun H."/>
            <person name="Kurtzman C.P."/>
            <person name="Blackwell M."/>
            <person name="Grigoriev I.V."/>
            <person name="Jeffries T.W."/>
        </authorList>
    </citation>
    <scope>NUCLEOTIDE SEQUENCE [LARGE SCALE GENOMIC DNA]</scope>
    <source>
        <strain evidence="3">NRRL Y-17324</strain>
    </source>
</reference>
<sequence length="275" mass="31346">MEPNSMFIEAVIHWLAEFPGSPIKVLSTIAEFIAPQNLYKLFEFLMNPEDLGNGEFSTYFDRPFTVGYGKEEDMELHVPCGLIIQAKALELGLEFHTSSYFSKVGYLDNFWPEVSNLNWLRLVLLNDTQQIYNLCQVLVKVGTISSKKSTVGLVLFGFLSATDQEQIERYLNANSVDRVHDPRPQEVADQSKSQVKCTSVQEPEPQKDLEAEQSQRIGNVADHQEPEPQEDFHADEGQSQVKTNSFSKHHTYEEHLTAMLWEKEIMEGLVFNLIG</sequence>
<proteinExistence type="predicted"/>
<keyword evidence="3" id="KW-1185">Reference proteome</keyword>
<evidence type="ECO:0000313" key="3">
    <source>
        <dbReference type="Proteomes" id="UP000094285"/>
    </source>
</evidence>
<feature type="compositionally biased region" description="Polar residues" evidence="1">
    <location>
        <begin position="237"/>
        <end position="246"/>
    </location>
</feature>
<feature type="compositionally biased region" description="Basic and acidic residues" evidence="1">
    <location>
        <begin position="222"/>
        <end position="236"/>
    </location>
</feature>
<dbReference type="Proteomes" id="UP000094285">
    <property type="component" value="Unassembled WGS sequence"/>
</dbReference>
<protein>
    <submittedName>
        <fullName evidence="2">Uncharacterized protein</fullName>
    </submittedName>
</protein>
<dbReference type="RefSeq" id="XP_020064315.1">
    <property type="nucleotide sequence ID" value="XM_020206200.1"/>
</dbReference>
<gene>
    <name evidence="2" type="ORF">CANTADRAFT_11492</name>
</gene>
<organism evidence="2 3">
    <name type="scientific">Suhomyces tanzawaensis NRRL Y-17324</name>
    <dbReference type="NCBI Taxonomy" id="984487"/>
    <lineage>
        <taxon>Eukaryota</taxon>
        <taxon>Fungi</taxon>
        <taxon>Dikarya</taxon>
        <taxon>Ascomycota</taxon>
        <taxon>Saccharomycotina</taxon>
        <taxon>Pichiomycetes</taxon>
        <taxon>Debaryomycetaceae</taxon>
        <taxon>Suhomyces</taxon>
    </lineage>
</organism>